<dbReference type="Pfam" id="PF01092">
    <property type="entry name" value="Ribosomal_S6e"/>
    <property type="match status" value="1"/>
</dbReference>
<reference evidence="6" key="3">
    <citation type="submission" date="2025-09" db="UniProtKB">
        <authorList>
            <consortium name="Ensembl"/>
        </authorList>
    </citation>
    <scope>IDENTIFICATION</scope>
</reference>
<keyword evidence="3" id="KW-0687">Ribonucleoprotein</keyword>
<dbReference type="GO" id="GO:0006412">
    <property type="term" value="P:translation"/>
    <property type="evidence" value="ECO:0007669"/>
    <property type="project" value="InterPro"/>
</dbReference>
<name>A0A8D2FCC2_THEGE</name>
<evidence type="ECO:0000256" key="1">
    <source>
        <dbReference type="ARBA" id="ARBA00009312"/>
    </source>
</evidence>
<dbReference type="PANTHER" id="PTHR11502">
    <property type="entry name" value="40S RIBOSOMAL PROTEIN S6"/>
    <property type="match status" value="1"/>
</dbReference>
<dbReference type="SMART" id="SM01405">
    <property type="entry name" value="Ribosomal_S6e"/>
    <property type="match status" value="1"/>
</dbReference>
<dbReference type="GO" id="GO:1990904">
    <property type="term" value="C:ribonucleoprotein complex"/>
    <property type="evidence" value="ECO:0007669"/>
    <property type="project" value="UniProtKB-KW"/>
</dbReference>
<dbReference type="AlphaFoldDB" id="A0A8D2FCC2"/>
<comment type="similarity">
    <text evidence="1">Belongs to the eukaryotic ribosomal protein eS6 family.</text>
</comment>
<evidence type="ECO:0000256" key="4">
    <source>
        <dbReference type="ARBA" id="ARBA00035278"/>
    </source>
</evidence>
<dbReference type="GO" id="GO:0003735">
    <property type="term" value="F:structural constituent of ribosome"/>
    <property type="evidence" value="ECO:0007669"/>
    <property type="project" value="InterPro"/>
</dbReference>
<dbReference type="InterPro" id="IPR001377">
    <property type="entry name" value="Ribosomal_eS6"/>
</dbReference>
<evidence type="ECO:0000313" key="6">
    <source>
        <dbReference type="Ensembl" id="ENSTGEP00000017453.1"/>
    </source>
</evidence>
<evidence type="ECO:0000256" key="2">
    <source>
        <dbReference type="ARBA" id="ARBA00022980"/>
    </source>
</evidence>
<evidence type="ECO:0000256" key="3">
    <source>
        <dbReference type="ARBA" id="ARBA00023274"/>
    </source>
</evidence>
<dbReference type="GO" id="GO:0005840">
    <property type="term" value="C:ribosome"/>
    <property type="evidence" value="ECO:0007669"/>
    <property type="project" value="UniProtKB-KW"/>
</dbReference>
<dbReference type="Proteomes" id="UP000694411">
    <property type="component" value="Chromosome 15"/>
</dbReference>
<proteinExistence type="inferred from homology"/>
<sequence length="102" mass="11113">MKLIIFPATGCQKLIGVDDECKLRTFCEKHMATEVAADALGEEWKDTTPGLFWLLVLFKIGSHCCLGCTILVQAQITAASTSQAQAILPPQSCKYLGVHHHA</sequence>
<protein>
    <recommendedName>
        <fullName evidence="4">Small ribosomal subunit protein eS6</fullName>
    </recommendedName>
    <alternativeName>
        <fullName evidence="5">40S ribosomal protein S6</fullName>
    </alternativeName>
</protein>
<organism evidence="6 7">
    <name type="scientific">Theropithecus gelada</name>
    <name type="common">Gelada baboon</name>
    <dbReference type="NCBI Taxonomy" id="9565"/>
    <lineage>
        <taxon>Eukaryota</taxon>
        <taxon>Metazoa</taxon>
        <taxon>Chordata</taxon>
        <taxon>Craniata</taxon>
        <taxon>Vertebrata</taxon>
        <taxon>Euteleostomi</taxon>
        <taxon>Mammalia</taxon>
        <taxon>Eutheria</taxon>
        <taxon>Euarchontoglires</taxon>
        <taxon>Primates</taxon>
        <taxon>Haplorrhini</taxon>
        <taxon>Catarrhini</taxon>
        <taxon>Cercopithecidae</taxon>
        <taxon>Cercopithecinae</taxon>
        <taxon>Theropithecus</taxon>
    </lineage>
</organism>
<reference evidence="6" key="1">
    <citation type="submission" date="2018-05" db="EMBL/GenBank/DDBJ databases">
        <title>Whole genome of Theropithecus gelada.</title>
        <authorList>
            <person name="Chiou K.L."/>
            <person name="Snyder-Mackler N."/>
        </authorList>
    </citation>
    <scope>NUCLEOTIDE SEQUENCE [LARGE SCALE GENOMIC DNA]</scope>
</reference>
<evidence type="ECO:0000313" key="7">
    <source>
        <dbReference type="Proteomes" id="UP000694411"/>
    </source>
</evidence>
<reference evidence="6" key="2">
    <citation type="submission" date="2025-08" db="UniProtKB">
        <authorList>
            <consortium name="Ensembl"/>
        </authorList>
    </citation>
    <scope>IDENTIFICATION</scope>
</reference>
<dbReference type="Ensembl" id="ENSTGET00000020827.1">
    <property type="protein sequence ID" value="ENSTGEP00000017453.1"/>
    <property type="gene ID" value="ENSTGEG00000014111.1"/>
</dbReference>
<accession>A0A8D2FCC2</accession>
<evidence type="ECO:0000256" key="5">
    <source>
        <dbReference type="ARBA" id="ARBA00035403"/>
    </source>
</evidence>
<keyword evidence="7" id="KW-1185">Reference proteome</keyword>
<keyword evidence="2" id="KW-0689">Ribosomal protein</keyword>